<evidence type="ECO:0000256" key="1">
    <source>
        <dbReference type="SAM" id="SignalP"/>
    </source>
</evidence>
<feature type="signal peptide" evidence="1">
    <location>
        <begin position="1"/>
        <end position="23"/>
    </location>
</feature>
<reference evidence="2 3" key="1">
    <citation type="submission" date="2018-03" db="EMBL/GenBank/DDBJ databases">
        <title>Cross-interface Injection: A General Nanoliter Liquid Handling Method Applied to Single Cells Genome Amplification Automated Nanoliter Liquid Handling Applied to Single Cell Multiple Displacement Amplification.</title>
        <authorList>
            <person name="Yun J."/>
            <person name="Xu P."/>
            <person name="Xu J."/>
            <person name="Dai X."/>
            <person name="Wang Y."/>
            <person name="Zheng X."/>
            <person name="Cao C."/>
            <person name="Yi Q."/>
            <person name="Zhu Y."/>
            <person name="Wang L."/>
            <person name="Dong Z."/>
            <person name="Huang Y."/>
            <person name="Huang L."/>
            <person name="Du W."/>
        </authorList>
    </citation>
    <scope>NUCLEOTIDE SEQUENCE [LARGE SCALE GENOMIC DNA]</scope>
    <source>
        <strain evidence="2 3">A12-4</strain>
    </source>
</reference>
<organism evidence="2 3">
    <name type="scientific">Pseudidiomarina aestuarii</name>
    <dbReference type="NCBI Taxonomy" id="624146"/>
    <lineage>
        <taxon>Bacteria</taxon>
        <taxon>Pseudomonadati</taxon>
        <taxon>Pseudomonadota</taxon>
        <taxon>Gammaproteobacteria</taxon>
        <taxon>Alteromonadales</taxon>
        <taxon>Idiomarinaceae</taxon>
        <taxon>Pseudidiomarina</taxon>
    </lineage>
</organism>
<feature type="non-terminal residue" evidence="2">
    <location>
        <position position="52"/>
    </location>
</feature>
<evidence type="ECO:0000313" key="3">
    <source>
        <dbReference type="Proteomes" id="UP000242087"/>
    </source>
</evidence>
<dbReference type="AlphaFoldDB" id="A0A2T4D4X2"/>
<evidence type="ECO:0000313" key="2">
    <source>
        <dbReference type="EMBL" id="PTB88864.1"/>
    </source>
</evidence>
<name>A0A2T4D4X2_9GAMM</name>
<comment type="caution">
    <text evidence="2">The sequence shown here is derived from an EMBL/GenBank/DDBJ whole genome shotgun (WGS) entry which is preliminary data.</text>
</comment>
<proteinExistence type="predicted"/>
<keyword evidence="1" id="KW-0732">Signal</keyword>
<sequence length="52" mass="5683">MKKHVLSVLIGLSFAASSVPAYADDLAQVFQLALQNDPTLQRVDAERRAAQK</sequence>
<protein>
    <submittedName>
        <fullName evidence="2">Outer membrane channel protein TolC</fullName>
    </submittedName>
</protein>
<dbReference type="SUPFAM" id="SSF56954">
    <property type="entry name" value="Outer membrane efflux proteins (OEP)"/>
    <property type="match status" value="1"/>
</dbReference>
<gene>
    <name evidence="2" type="primary">tolC</name>
    <name evidence="2" type="ORF">C9927_03000</name>
</gene>
<feature type="chain" id="PRO_5015449684" evidence="1">
    <location>
        <begin position="24"/>
        <end position="52"/>
    </location>
</feature>
<accession>A0A2T4D4X2</accession>
<dbReference type="EMBL" id="PYVF01000032">
    <property type="protein sequence ID" value="PTB88864.1"/>
    <property type="molecule type" value="Genomic_DNA"/>
</dbReference>
<dbReference type="Proteomes" id="UP000242087">
    <property type="component" value="Unassembled WGS sequence"/>
</dbReference>